<organism evidence="9 10">
    <name type="scientific">Kushneria avicenniae</name>
    <dbReference type="NCBI Taxonomy" id="402385"/>
    <lineage>
        <taxon>Bacteria</taxon>
        <taxon>Pseudomonadati</taxon>
        <taxon>Pseudomonadota</taxon>
        <taxon>Gammaproteobacteria</taxon>
        <taxon>Oceanospirillales</taxon>
        <taxon>Halomonadaceae</taxon>
        <taxon>Kushneria</taxon>
    </lineage>
</organism>
<feature type="region of interest" description="Disordered" evidence="6">
    <location>
        <begin position="87"/>
        <end position="113"/>
    </location>
</feature>
<protein>
    <submittedName>
        <fullName evidence="9">OmpA-OmpF porin, OOP family</fullName>
    </submittedName>
</protein>
<dbReference type="STRING" id="402385.SAMN05421848_0074"/>
<dbReference type="SUPFAM" id="SSF103647">
    <property type="entry name" value="TSP type-3 repeat"/>
    <property type="match status" value="1"/>
</dbReference>
<dbReference type="AlphaFoldDB" id="A0A1I1FCK2"/>
<dbReference type="InterPro" id="IPR036737">
    <property type="entry name" value="OmpA-like_sf"/>
</dbReference>
<feature type="compositionally biased region" description="Basic and acidic residues" evidence="6">
    <location>
        <begin position="286"/>
        <end position="301"/>
    </location>
</feature>
<dbReference type="PROSITE" id="PS51123">
    <property type="entry name" value="OMPA_2"/>
    <property type="match status" value="1"/>
</dbReference>
<evidence type="ECO:0000256" key="1">
    <source>
        <dbReference type="ARBA" id="ARBA00004442"/>
    </source>
</evidence>
<dbReference type="CDD" id="cd07185">
    <property type="entry name" value="OmpA_C-like"/>
    <property type="match status" value="1"/>
</dbReference>
<dbReference type="PRINTS" id="PR01021">
    <property type="entry name" value="OMPADOMAIN"/>
</dbReference>
<evidence type="ECO:0000256" key="3">
    <source>
        <dbReference type="ARBA" id="ARBA00023136"/>
    </source>
</evidence>
<dbReference type="Proteomes" id="UP000199046">
    <property type="component" value="Unassembled WGS sequence"/>
</dbReference>
<dbReference type="PRINTS" id="PR01023">
    <property type="entry name" value="NAFLGMOTY"/>
</dbReference>
<feature type="chain" id="PRO_5011738560" evidence="7">
    <location>
        <begin position="25"/>
        <end position="311"/>
    </location>
</feature>
<dbReference type="PROSITE" id="PS01068">
    <property type="entry name" value="OMPA_1"/>
    <property type="match status" value="1"/>
</dbReference>
<evidence type="ECO:0000259" key="8">
    <source>
        <dbReference type="PROSITE" id="PS51123"/>
    </source>
</evidence>
<dbReference type="Gene3D" id="3.30.1330.60">
    <property type="entry name" value="OmpA-like domain"/>
    <property type="match status" value="1"/>
</dbReference>
<dbReference type="EMBL" id="FOLY01000001">
    <property type="protein sequence ID" value="SFB97024.1"/>
    <property type="molecule type" value="Genomic_DNA"/>
</dbReference>
<feature type="signal peptide" evidence="7">
    <location>
        <begin position="1"/>
        <end position="24"/>
    </location>
</feature>
<dbReference type="Pfam" id="PF02412">
    <property type="entry name" value="TSP_3"/>
    <property type="match status" value="3"/>
</dbReference>
<evidence type="ECO:0000313" key="10">
    <source>
        <dbReference type="Proteomes" id="UP000199046"/>
    </source>
</evidence>
<feature type="domain" description="OmpA-like" evidence="8">
    <location>
        <begin position="179"/>
        <end position="296"/>
    </location>
</feature>
<dbReference type="InterPro" id="IPR006690">
    <property type="entry name" value="OMPA-like_CS"/>
</dbReference>
<dbReference type="InterPro" id="IPR028974">
    <property type="entry name" value="TSP_type-3_rpt"/>
</dbReference>
<proteinExistence type="predicted"/>
<dbReference type="GO" id="GO:0007155">
    <property type="term" value="P:cell adhesion"/>
    <property type="evidence" value="ECO:0007669"/>
    <property type="project" value="InterPro"/>
</dbReference>
<dbReference type="InterPro" id="IPR006665">
    <property type="entry name" value="OmpA-like"/>
</dbReference>
<evidence type="ECO:0000256" key="5">
    <source>
        <dbReference type="PROSITE-ProRule" id="PRU00473"/>
    </source>
</evidence>
<dbReference type="SUPFAM" id="SSF103088">
    <property type="entry name" value="OmpA-like"/>
    <property type="match status" value="1"/>
</dbReference>
<dbReference type="InterPro" id="IPR050330">
    <property type="entry name" value="Bact_OuterMem_StrucFunc"/>
</dbReference>
<evidence type="ECO:0000256" key="4">
    <source>
        <dbReference type="ARBA" id="ARBA00023237"/>
    </source>
</evidence>
<evidence type="ECO:0000313" key="9">
    <source>
        <dbReference type="EMBL" id="SFB97024.1"/>
    </source>
</evidence>
<dbReference type="OrthoDB" id="9782229at2"/>
<dbReference type="InterPro" id="IPR006664">
    <property type="entry name" value="OMP_bac"/>
</dbReference>
<keyword evidence="4" id="KW-0998">Cell outer membrane</keyword>
<sequence length="311" mass="31612">MNKSTTGLLLGSALVMGLAGCASSGSQSSGASSSGDSWYSSPFVCGLAGGLIGGGLGYGVSSNDDEETGAAVGATAGATAGALLCSGGDSREMDSDNDGVPDSRDECPGTPAGVAVDAKGCPIDTDGDGVPDYLDQCPGTPAGVEVDSRGCPLDSDGDGVPDYQDQCPNTPAGTQVNALGCPAALVLRDVNFEFDSAKLTSNAEQTLNEVAEKLNSNEQVRVRLEGHTDSVGSASYNKDLSQRRAESVRDYLASQGVSSDRMEALGFGEERPVASNDTAEGRAQNRRTEVHPLGDDGKLMDRTGQNGGSNQ</sequence>
<dbReference type="GO" id="GO:0005509">
    <property type="term" value="F:calcium ion binding"/>
    <property type="evidence" value="ECO:0007669"/>
    <property type="project" value="InterPro"/>
</dbReference>
<dbReference type="GO" id="GO:0009279">
    <property type="term" value="C:cell outer membrane"/>
    <property type="evidence" value="ECO:0007669"/>
    <property type="project" value="UniProtKB-SubCell"/>
</dbReference>
<name>A0A1I1FCK2_9GAMM</name>
<dbReference type="PANTHER" id="PTHR30329:SF21">
    <property type="entry name" value="LIPOPROTEIN YIAD-RELATED"/>
    <property type="match status" value="1"/>
</dbReference>
<keyword evidence="3 5" id="KW-0472">Membrane</keyword>
<keyword evidence="10" id="KW-1185">Reference proteome</keyword>
<keyword evidence="2 7" id="KW-0732">Signal</keyword>
<dbReference type="Pfam" id="PF00691">
    <property type="entry name" value="OmpA"/>
    <property type="match status" value="1"/>
</dbReference>
<evidence type="ECO:0000256" key="2">
    <source>
        <dbReference type="ARBA" id="ARBA00022729"/>
    </source>
</evidence>
<feature type="compositionally biased region" description="Basic and acidic residues" evidence="6">
    <location>
        <begin position="262"/>
        <end position="272"/>
    </location>
</feature>
<dbReference type="RefSeq" id="WP_090129706.1">
    <property type="nucleotide sequence ID" value="NZ_FOLY01000001.1"/>
</dbReference>
<dbReference type="PROSITE" id="PS51257">
    <property type="entry name" value="PROKAR_LIPOPROTEIN"/>
    <property type="match status" value="1"/>
</dbReference>
<gene>
    <name evidence="9" type="ORF">SAMN05421848_0074</name>
</gene>
<feature type="region of interest" description="Disordered" evidence="6">
    <location>
        <begin position="262"/>
        <end position="311"/>
    </location>
</feature>
<dbReference type="PANTHER" id="PTHR30329">
    <property type="entry name" value="STATOR ELEMENT OF FLAGELLAR MOTOR COMPLEX"/>
    <property type="match status" value="1"/>
</dbReference>
<accession>A0A1I1FCK2</accession>
<evidence type="ECO:0000256" key="6">
    <source>
        <dbReference type="SAM" id="MobiDB-lite"/>
    </source>
</evidence>
<comment type="subcellular location">
    <subcellularLocation>
        <location evidence="1">Cell outer membrane</location>
    </subcellularLocation>
</comment>
<evidence type="ECO:0000256" key="7">
    <source>
        <dbReference type="SAM" id="SignalP"/>
    </source>
</evidence>
<reference evidence="10" key="1">
    <citation type="submission" date="2016-10" db="EMBL/GenBank/DDBJ databases">
        <authorList>
            <person name="Varghese N."/>
            <person name="Submissions S."/>
        </authorList>
    </citation>
    <scope>NUCLEOTIDE SEQUENCE [LARGE SCALE GENOMIC DNA]</scope>
    <source>
        <strain evidence="10">DSM 23439</strain>
    </source>
</reference>
<dbReference type="InterPro" id="IPR003367">
    <property type="entry name" value="Thrombospondin_3-like_rpt"/>
</dbReference>